<accession>A0AAV5GQW2</accession>
<dbReference type="Proteomes" id="UP001342314">
    <property type="component" value="Unassembled WGS sequence"/>
</dbReference>
<gene>
    <name evidence="2" type="ORF">Rhopal_005962-T1</name>
</gene>
<organism evidence="2 3">
    <name type="scientific">Rhodotorula paludigena</name>
    <dbReference type="NCBI Taxonomy" id="86838"/>
    <lineage>
        <taxon>Eukaryota</taxon>
        <taxon>Fungi</taxon>
        <taxon>Dikarya</taxon>
        <taxon>Basidiomycota</taxon>
        <taxon>Pucciniomycotina</taxon>
        <taxon>Microbotryomycetes</taxon>
        <taxon>Sporidiobolales</taxon>
        <taxon>Sporidiobolaceae</taxon>
        <taxon>Rhodotorula</taxon>
    </lineage>
</organism>
<feature type="region of interest" description="Disordered" evidence="1">
    <location>
        <begin position="116"/>
        <end position="210"/>
    </location>
</feature>
<protein>
    <submittedName>
        <fullName evidence="2">Uncharacterized protein</fullName>
    </submittedName>
</protein>
<evidence type="ECO:0000313" key="2">
    <source>
        <dbReference type="EMBL" id="GJN92919.1"/>
    </source>
</evidence>
<feature type="compositionally biased region" description="Low complexity" evidence="1">
    <location>
        <begin position="137"/>
        <end position="146"/>
    </location>
</feature>
<proteinExistence type="predicted"/>
<comment type="caution">
    <text evidence="2">The sequence shown here is derived from an EMBL/GenBank/DDBJ whole genome shotgun (WGS) entry which is preliminary data.</text>
</comment>
<dbReference type="EMBL" id="BQKY01000012">
    <property type="protein sequence ID" value="GJN92919.1"/>
    <property type="molecule type" value="Genomic_DNA"/>
</dbReference>
<name>A0AAV5GQW2_9BASI</name>
<evidence type="ECO:0000313" key="3">
    <source>
        <dbReference type="Proteomes" id="UP001342314"/>
    </source>
</evidence>
<feature type="region of interest" description="Disordered" evidence="1">
    <location>
        <begin position="1"/>
        <end position="93"/>
    </location>
</feature>
<feature type="compositionally biased region" description="Low complexity" evidence="1">
    <location>
        <begin position="190"/>
        <end position="200"/>
    </location>
</feature>
<evidence type="ECO:0000256" key="1">
    <source>
        <dbReference type="SAM" id="MobiDB-lite"/>
    </source>
</evidence>
<reference evidence="2 3" key="1">
    <citation type="submission" date="2021-12" db="EMBL/GenBank/DDBJ databases">
        <title>High titer production of polyol ester of fatty acids by Rhodotorula paludigena BS15 towards product separation-free biomass refinery.</title>
        <authorList>
            <person name="Mano J."/>
            <person name="Ono H."/>
            <person name="Tanaka T."/>
            <person name="Naito K."/>
            <person name="Sushida H."/>
            <person name="Ike M."/>
            <person name="Tokuyasu K."/>
            <person name="Kitaoka M."/>
        </authorList>
    </citation>
    <scope>NUCLEOTIDE SEQUENCE [LARGE SCALE GENOMIC DNA]</scope>
    <source>
        <strain evidence="2 3">BS15</strain>
    </source>
</reference>
<sequence>MPAAEKASVLSPVREASMPYPSPRLGQREPDGYGSDPHDGVASGRANGKASGSGSGGDHKRHLSCEKMRGDKCVWVGPAPNGSADEDELEQSQNEVNRLRKLVDLLLARLEEQDEAEHYRKRTGAAQFQPHPSTFNGAEASSSGAAERQHKQQEDEQDGASPERDEAHHSLGRNSALVRSGSGTSTIRGAAQPSSSSAQPGDIPITPLNGQPSPGYGLSLAGLGSLHHYGIAVPHGAYHPGASDSHVSLAPASVAAAQGGAPAMMLAGAPPGMPAGTRIVYEGPNGEVWRAG</sequence>
<feature type="compositionally biased region" description="Basic and acidic residues" evidence="1">
    <location>
        <begin position="26"/>
        <end position="39"/>
    </location>
</feature>
<keyword evidence="3" id="KW-1185">Reference proteome</keyword>
<feature type="compositionally biased region" description="Basic and acidic residues" evidence="1">
    <location>
        <begin position="63"/>
        <end position="72"/>
    </location>
</feature>
<dbReference type="AlphaFoldDB" id="A0AAV5GQW2"/>